<gene>
    <name evidence="1" type="ORF">LCGC14_3130470</name>
</gene>
<protein>
    <submittedName>
        <fullName evidence="1">Uncharacterized protein</fullName>
    </submittedName>
</protein>
<dbReference type="EMBL" id="LAZR01068303">
    <property type="protein sequence ID" value="KKK49896.1"/>
    <property type="molecule type" value="Genomic_DNA"/>
</dbReference>
<dbReference type="AlphaFoldDB" id="A0A0F8YPB7"/>
<name>A0A0F8YPB7_9ZZZZ</name>
<reference evidence="1" key="1">
    <citation type="journal article" date="2015" name="Nature">
        <title>Complex archaea that bridge the gap between prokaryotes and eukaryotes.</title>
        <authorList>
            <person name="Spang A."/>
            <person name="Saw J.H."/>
            <person name="Jorgensen S.L."/>
            <person name="Zaremba-Niedzwiedzka K."/>
            <person name="Martijn J."/>
            <person name="Lind A.E."/>
            <person name="van Eijk R."/>
            <person name="Schleper C."/>
            <person name="Guy L."/>
            <person name="Ettema T.J."/>
        </authorList>
    </citation>
    <scope>NUCLEOTIDE SEQUENCE</scope>
</reference>
<accession>A0A0F8YPB7</accession>
<sequence>KQDHQTGPDNAGDSAIWHYTAGSPIETPVLGVFFPYFSYS</sequence>
<feature type="non-terminal residue" evidence="1">
    <location>
        <position position="1"/>
    </location>
</feature>
<organism evidence="1">
    <name type="scientific">marine sediment metagenome</name>
    <dbReference type="NCBI Taxonomy" id="412755"/>
    <lineage>
        <taxon>unclassified sequences</taxon>
        <taxon>metagenomes</taxon>
        <taxon>ecological metagenomes</taxon>
    </lineage>
</organism>
<proteinExistence type="predicted"/>
<evidence type="ECO:0000313" key="1">
    <source>
        <dbReference type="EMBL" id="KKK49896.1"/>
    </source>
</evidence>
<comment type="caution">
    <text evidence="1">The sequence shown here is derived from an EMBL/GenBank/DDBJ whole genome shotgun (WGS) entry which is preliminary data.</text>
</comment>